<keyword evidence="4 5" id="KW-0472">Membrane</keyword>
<dbReference type="SUPFAM" id="SSF103473">
    <property type="entry name" value="MFS general substrate transporter"/>
    <property type="match status" value="1"/>
</dbReference>
<dbReference type="Gene3D" id="1.20.1250.20">
    <property type="entry name" value="MFS general substrate transporter like domains"/>
    <property type="match status" value="2"/>
</dbReference>
<feature type="domain" description="Major facilitator superfamily (MFS) profile" evidence="6">
    <location>
        <begin position="208"/>
        <end position="384"/>
    </location>
</feature>
<dbReference type="Pfam" id="PF07690">
    <property type="entry name" value="MFS_1"/>
    <property type="match status" value="1"/>
</dbReference>
<dbReference type="InterPro" id="IPR036259">
    <property type="entry name" value="MFS_trans_sf"/>
</dbReference>
<evidence type="ECO:0000259" key="6">
    <source>
        <dbReference type="PROSITE" id="PS50850"/>
    </source>
</evidence>
<dbReference type="InterPro" id="IPR011701">
    <property type="entry name" value="MFS"/>
</dbReference>
<protein>
    <submittedName>
        <fullName evidence="7">MFS transporter</fullName>
    </submittedName>
</protein>
<feature type="transmembrane region" description="Helical" evidence="5">
    <location>
        <begin position="51"/>
        <end position="71"/>
    </location>
</feature>
<dbReference type="Proteomes" id="UP001597112">
    <property type="component" value="Unassembled WGS sequence"/>
</dbReference>
<feature type="transmembrane region" description="Helical" evidence="5">
    <location>
        <begin position="275"/>
        <end position="294"/>
    </location>
</feature>
<dbReference type="PANTHER" id="PTHR23514">
    <property type="entry name" value="BYPASS OF STOP CODON PROTEIN 6"/>
    <property type="match status" value="1"/>
</dbReference>
<evidence type="ECO:0000256" key="2">
    <source>
        <dbReference type="ARBA" id="ARBA00022692"/>
    </source>
</evidence>
<organism evidence="7 8">
    <name type="scientific">Ohtaekwangia kribbensis</name>
    <dbReference type="NCBI Taxonomy" id="688913"/>
    <lineage>
        <taxon>Bacteria</taxon>
        <taxon>Pseudomonadati</taxon>
        <taxon>Bacteroidota</taxon>
        <taxon>Cytophagia</taxon>
        <taxon>Cytophagales</taxon>
        <taxon>Fulvivirgaceae</taxon>
        <taxon>Ohtaekwangia</taxon>
    </lineage>
</organism>
<feature type="transmembrane region" description="Helical" evidence="5">
    <location>
        <begin position="332"/>
        <end position="354"/>
    </location>
</feature>
<dbReference type="CDD" id="cd17393">
    <property type="entry name" value="MFS_MosC_like"/>
    <property type="match status" value="1"/>
</dbReference>
<evidence type="ECO:0000256" key="3">
    <source>
        <dbReference type="ARBA" id="ARBA00022989"/>
    </source>
</evidence>
<evidence type="ECO:0000313" key="8">
    <source>
        <dbReference type="Proteomes" id="UP001597112"/>
    </source>
</evidence>
<feature type="transmembrane region" description="Helical" evidence="5">
    <location>
        <begin position="12"/>
        <end position="31"/>
    </location>
</feature>
<feature type="transmembrane region" description="Helical" evidence="5">
    <location>
        <begin position="164"/>
        <end position="187"/>
    </location>
</feature>
<evidence type="ECO:0000256" key="4">
    <source>
        <dbReference type="ARBA" id="ARBA00023136"/>
    </source>
</evidence>
<accession>A0ABW3K2T3</accession>
<keyword evidence="3 5" id="KW-1133">Transmembrane helix</keyword>
<feature type="transmembrane region" description="Helical" evidence="5">
    <location>
        <begin position="78"/>
        <end position="97"/>
    </location>
</feature>
<feature type="transmembrane region" description="Helical" evidence="5">
    <location>
        <begin position="300"/>
        <end position="320"/>
    </location>
</feature>
<keyword evidence="8" id="KW-1185">Reference proteome</keyword>
<dbReference type="EMBL" id="JBHTKA010000003">
    <property type="protein sequence ID" value="MFD0999750.1"/>
    <property type="molecule type" value="Genomic_DNA"/>
</dbReference>
<gene>
    <name evidence="7" type="ORF">ACFQ21_10545</name>
</gene>
<comment type="caution">
    <text evidence="7">The sequence shown here is derived from an EMBL/GenBank/DDBJ whole genome shotgun (WGS) entry which is preliminary data.</text>
</comment>
<proteinExistence type="predicted"/>
<keyword evidence="2 5" id="KW-0812">Transmembrane</keyword>
<feature type="transmembrane region" description="Helical" evidence="5">
    <location>
        <begin position="360"/>
        <end position="379"/>
    </location>
</feature>
<feature type="transmembrane region" description="Helical" evidence="5">
    <location>
        <begin position="103"/>
        <end position="127"/>
    </location>
</feature>
<dbReference type="InterPro" id="IPR051788">
    <property type="entry name" value="MFS_Transporter"/>
</dbReference>
<feature type="transmembrane region" description="Helical" evidence="5">
    <location>
        <begin position="208"/>
        <end position="225"/>
    </location>
</feature>
<dbReference type="PANTHER" id="PTHR23514:SF13">
    <property type="entry name" value="INNER MEMBRANE PROTEIN YBJJ"/>
    <property type="match status" value="1"/>
</dbReference>
<feature type="transmembrane region" description="Helical" evidence="5">
    <location>
        <begin position="139"/>
        <end position="158"/>
    </location>
</feature>
<dbReference type="InterPro" id="IPR020846">
    <property type="entry name" value="MFS_dom"/>
</dbReference>
<dbReference type="PROSITE" id="PS50850">
    <property type="entry name" value="MFS"/>
    <property type="match status" value="1"/>
</dbReference>
<evidence type="ECO:0000256" key="5">
    <source>
        <dbReference type="SAM" id="Phobius"/>
    </source>
</evidence>
<feature type="transmembrane region" description="Helical" evidence="5">
    <location>
        <begin position="245"/>
        <end position="263"/>
    </location>
</feature>
<evidence type="ECO:0000256" key="1">
    <source>
        <dbReference type="ARBA" id="ARBA00004141"/>
    </source>
</evidence>
<reference evidence="8" key="1">
    <citation type="journal article" date="2019" name="Int. J. Syst. Evol. Microbiol.">
        <title>The Global Catalogue of Microorganisms (GCM) 10K type strain sequencing project: providing services to taxonomists for standard genome sequencing and annotation.</title>
        <authorList>
            <consortium name="The Broad Institute Genomics Platform"/>
            <consortium name="The Broad Institute Genome Sequencing Center for Infectious Disease"/>
            <person name="Wu L."/>
            <person name="Ma J."/>
        </authorList>
    </citation>
    <scope>NUCLEOTIDE SEQUENCE [LARGE SCALE GENOMIC DNA]</scope>
    <source>
        <strain evidence="8">CCUG 58938</strain>
    </source>
</reference>
<sequence length="384" mass="41396">MKENISRTLLRNRIAVKISFFTNGFILANWVSRLPRIQELYSADNGTIGLVLLGLSIGAVSIMPFAGWAIIKNGSRKITLVSLIMYCMIVPLIPYMGYIPALIALYIVMGIFTGVLDVAMNAQAVMIEQQYKKPIMTSFHAFFSIGMALGAWCGALFAELNVELILHFTAIVLFSLIGVAWASRNLIYDKPDPSLKHDGPLFRLPNRALVNIGIITFCCMLGEGAMSEWSVNFMENVALSGKATAPIALSAFATAMTIGRLLGDRMRTFFGDAKIIMAGGILATVGLLATLSIATPIISIAGFFLVGLGLSTIVPIAYSISGHTKDLPPGVGLAMVTTVGYSGFLIGPPVIGFIADWQTLRIALGVVAVLFVIMTILAFRYKQN</sequence>
<name>A0ABW3K2T3_9BACT</name>
<comment type="subcellular location">
    <subcellularLocation>
        <location evidence="1">Membrane</location>
        <topology evidence="1">Multi-pass membrane protein</topology>
    </subcellularLocation>
</comment>
<dbReference type="RefSeq" id="WP_377578724.1">
    <property type="nucleotide sequence ID" value="NZ_JBHTKA010000003.1"/>
</dbReference>
<evidence type="ECO:0000313" key="7">
    <source>
        <dbReference type="EMBL" id="MFD0999750.1"/>
    </source>
</evidence>